<protein>
    <submittedName>
        <fullName evidence="2">Putative exonuclease</fullName>
    </submittedName>
</protein>
<proteinExistence type="predicted"/>
<keyword evidence="2" id="KW-0540">Nuclease</keyword>
<dbReference type="Proteomes" id="UP000221250">
    <property type="component" value="Segment"/>
</dbReference>
<reference evidence="2 3" key="1">
    <citation type="submission" date="2017-01" db="EMBL/GenBank/DDBJ databases">
        <authorList>
            <person name="Mah S.A."/>
            <person name="Swanson W.J."/>
            <person name="Moy G.W."/>
            <person name="Vacquier V.D."/>
        </authorList>
    </citation>
    <scope>NUCLEOTIDE SEQUENCE [LARGE SCALE GENOMIC DNA]</scope>
</reference>
<organism evidence="2 3">
    <name type="scientific">Erwinia phage vB_EamM_Yoloswag</name>
    <dbReference type="NCBI Taxonomy" id="1958956"/>
    <lineage>
        <taxon>Viruses</taxon>
        <taxon>Duplodnaviria</taxon>
        <taxon>Heunggongvirae</taxon>
        <taxon>Uroviricota</taxon>
        <taxon>Caudoviricetes</taxon>
        <taxon>Yoloswagvirus</taxon>
        <taxon>Yoloswagvirus yoloswag</taxon>
    </lineage>
</organism>
<evidence type="ECO:0000259" key="1">
    <source>
        <dbReference type="Pfam" id="PF12705"/>
    </source>
</evidence>
<evidence type="ECO:0000313" key="2">
    <source>
        <dbReference type="EMBL" id="AQT28701.1"/>
    </source>
</evidence>
<sequence>MRTFDAVPKFIDHRKLSRIGKMIDAALDHTVKERREYVKKRVSPSMFPICSVQEYAKQLYSKHNRAMTGESGTMLNIFAKAGTGMHESVQNALGFSGQMVGHWKCQNRKCAEHHKTKDVWKDGRRVKKGKYTRTNSTDNMCPNCKQPMAYSELKVLYKSLKGFVDGLIDNLDGTYSIIDLKSTMVSKAQDGSFFVKYHRYQIATYAYILSKRYGYNIVDYTLVYVPRDNPKKFVEKSFVYDEKEARAARDFMMKQINAWDATIKSLRKGDAKYAIKHKPCRSEKYYWDEFHGYDECPFLNYCFIESRLTEFLERLEQTIMANPDMTYAEVVRPQAEPQQGLVKKKFREKTKVVKQFEL</sequence>
<keyword evidence="3" id="KW-1185">Reference proteome</keyword>
<evidence type="ECO:0000313" key="3">
    <source>
        <dbReference type="Proteomes" id="UP000221250"/>
    </source>
</evidence>
<dbReference type="Pfam" id="PF12705">
    <property type="entry name" value="PDDEXK_1"/>
    <property type="match status" value="1"/>
</dbReference>
<dbReference type="InterPro" id="IPR011604">
    <property type="entry name" value="PDDEXK-like_dom_sf"/>
</dbReference>
<accession>A0A1S6L3D5</accession>
<dbReference type="InterPro" id="IPR038726">
    <property type="entry name" value="PDDEXK_AddAB-type"/>
</dbReference>
<keyword evidence="2" id="KW-0378">Hydrolase</keyword>
<keyword evidence="2" id="KW-0269">Exonuclease</keyword>
<gene>
    <name evidence="2" type="ORF">YOLOSWAG_223</name>
</gene>
<dbReference type="EMBL" id="KY448244">
    <property type="protein sequence ID" value="AQT28701.1"/>
    <property type="molecule type" value="Genomic_DNA"/>
</dbReference>
<feature type="domain" description="PD-(D/E)XK endonuclease-like" evidence="1">
    <location>
        <begin position="146"/>
        <end position="262"/>
    </location>
</feature>
<dbReference type="Gene3D" id="3.90.320.10">
    <property type="match status" value="1"/>
</dbReference>
<name>A0A1S6L3D5_9CAUD</name>
<dbReference type="GO" id="GO:0004527">
    <property type="term" value="F:exonuclease activity"/>
    <property type="evidence" value="ECO:0007669"/>
    <property type="project" value="UniProtKB-KW"/>
</dbReference>